<name>A0A0V1GFX4_TRIPS</name>
<protein>
    <submittedName>
        <fullName evidence="1">Uncharacterized protein</fullName>
    </submittedName>
</protein>
<comment type="caution">
    <text evidence="1">The sequence shown here is derived from an EMBL/GenBank/DDBJ whole genome shotgun (WGS) entry which is preliminary data.</text>
</comment>
<organism evidence="1 2">
    <name type="scientific">Trichinella pseudospiralis</name>
    <name type="common">Parasitic roundworm</name>
    <dbReference type="NCBI Taxonomy" id="6337"/>
    <lineage>
        <taxon>Eukaryota</taxon>
        <taxon>Metazoa</taxon>
        <taxon>Ecdysozoa</taxon>
        <taxon>Nematoda</taxon>
        <taxon>Enoplea</taxon>
        <taxon>Dorylaimia</taxon>
        <taxon>Trichinellida</taxon>
        <taxon>Trichinellidae</taxon>
        <taxon>Trichinella</taxon>
    </lineage>
</organism>
<evidence type="ECO:0000313" key="2">
    <source>
        <dbReference type="Proteomes" id="UP000054826"/>
    </source>
</evidence>
<dbReference type="AlphaFoldDB" id="A0A0V1GFX4"/>
<sequence>MCITVHYVFTYLYAMLRVSVFFKKYESEGKQIE</sequence>
<reference evidence="1 2" key="1">
    <citation type="submission" date="2015-01" db="EMBL/GenBank/DDBJ databases">
        <title>Evolution of Trichinella species and genotypes.</title>
        <authorList>
            <person name="Korhonen P.K."/>
            <person name="Edoardo P."/>
            <person name="Giuseppe L.R."/>
            <person name="Gasser R.B."/>
        </authorList>
    </citation>
    <scope>NUCLEOTIDE SEQUENCE [LARGE SCALE GENOMIC DNA]</scope>
    <source>
        <strain evidence="1">ISS176</strain>
    </source>
</reference>
<gene>
    <name evidence="1" type="ORF">T4C_6418</name>
</gene>
<proteinExistence type="predicted"/>
<dbReference type="EMBL" id="JYDV01002960">
    <property type="protein sequence ID" value="KRY97024.1"/>
    <property type="molecule type" value="Genomic_DNA"/>
</dbReference>
<accession>A0A0V1GFX4</accession>
<evidence type="ECO:0000313" key="1">
    <source>
        <dbReference type="EMBL" id="KRY97024.1"/>
    </source>
</evidence>
<dbReference type="Proteomes" id="UP000054826">
    <property type="component" value="Unassembled WGS sequence"/>
</dbReference>